<dbReference type="InterPro" id="IPR036705">
    <property type="entry name" value="Ribosyl_crysJ1_sf"/>
</dbReference>
<reference evidence="4 5" key="1">
    <citation type="submission" date="2016-10" db="EMBL/GenBank/DDBJ databases">
        <authorList>
            <person name="de Groot N.N."/>
        </authorList>
    </citation>
    <scope>NUCLEOTIDE SEQUENCE [LARGE SCALE GENOMIC DNA]</scope>
    <source>
        <strain evidence="4 5">DSM 15230</strain>
    </source>
</reference>
<dbReference type="OrthoDB" id="9798107at2"/>
<keyword evidence="5" id="KW-1185">Reference proteome</keyword>
<evidence type="ECO:0000256" key="3">
    <source>
        <dbReference type="PIRSR" id="PIRSR605502-1"/>
    </source>
</evidence>
<evidence type="ECO:0000313" key="5">
    <source>
        <dbReference type="Proteomes" id="UP000199689"/>
    </source>
</evidence>
<evidence type="ECO:0000313" key="4">
    <source>
        <dbReference type="EMBL" id="SDA56625.1"/>
    </source>
</evidence>
<dbReference type="EMBL" id="FMXA01000019">
    <property type="protein sequence ID" value="SDA56625.1"/>
    <property type="molecule type" value="Genomic_DNA"/>
</dbReference>
<dbReference type="SUPFAM" id="SSF101478">
    <property type="entry name" value="ADP-ribosylglycohydrolase"/>
    <property type="match status" value="1"/>
</dbReference>
<dbReference type="InterPro" id="IPR005502">
    <property type="entry name" value="Ribosyl_crysJ1"/>
</dbReference>
<feature type="binding site" evidence="3">
    <location>
        <position position="55"/>
    </location>
    <ligand>
        <name>Mg(2+)</name>
        <dbReference type="ChEBI" id="CHEBI:18420"/>
        <label>1</label>
    </ligand>
</feature>
<feature type="binding site" evidence="3">
    <location>
        <position position="238"/>
    </location>
    <ligand>
        <name>Mg(2+)</name>
        <dbReference type="ChEBI" id="CHEBI:18420"/>
        <label>1</label>
    </ligand>
</feature>
<accession>A0A1G5WHB4</accession>
<dbReference type="GO" id="GO:0016787">
    <property type="term" value="F:hydrolase activity"/>
    <property type="evidence" value="ECO:0007669"/>
    <property type="project" value="UniProtKB-KW"/>
</dbReference>
<dbReference type="PANTHER" id="PTHR16222:SF24">
    <property type="entry name" value="ADP-RIBOSYLHYDROLASE ARH3"/>
    <property type="match status" value="1"/>
</dbReference>
<gene>
    <name evidence="4" type="ORF">SAMN02910343_01337</name>
</gene>
<keyword evidence="3" id="KW-0479">Metal-binding</keyword>
<feature type="binding site" evidence="3">
    <location>
        <position position="240"/>
    </location>
    <ligand>
        <name>Mg(2+)</name>
        <dbReference type="ChEBI" id="CHEBI:18420"/>
        <label>1</label>
    </ligand>
</feature>
<dbReference type="InterPro" id="IPR050792">
    <property type="entry name" value="ADP-ribosylglycohydrolase"/>
</dbReference>
<comment type="similarity">
    <text evidence="1">Belongs to the ADP-ribosylglycohydrolase family.</text>
</comment>
<dbReference type="Proteomes" id="UP000199689">
    <property type="component" value="Unassembled WGS sequence"/>
</dbReference>
<dbReference type="Gene3D" id="1.10.4080.10">
    <property type="entry name" value="ADP-ribosylation/Crystallin J1"/>
    <property type="match status" value="1"/>
</dbReference>
<proteinExistence type="inferred from homology"/>
<dbReference type="AlphaFoldDB" id="A0A1G5WHB4"/>
<dbReference type="GO" id="GO:0046872">
    <property type="term" value="F:metal ion binding"/>
    <property type="evidence" value="ECO:0007669"/>
    <property type="project" value="UniProtKB-KW"/>
</dbReference>
<feature type="binding site" evidence="3">
    <location>
        <position position="54"/>
    </location>
    <ligand>
        <name>Mg(2+)</name>
        <dbReference type="ChEBI" id="CHEBI:18420"/>
        <label>1</label>
    </ligand>
</feature>
<keyword evidence="2 4" id="KW-0378">Hydrolase</keyword>
<feature type="binding site" evidence="3">
    <location>
        <position position="53"/>
    </location>
    <ligand>
        <name>Mg(2+)</name>
        <dbReference type="ChEBI" id="CHEBI:18420"/>
        <label>1</label>
    </ligand>
</feature>
<keyword evidence="3" id="KW-0460">Magnesium</keyword>
<dbReference type="GeneID" id="87756342"/>
<evidence type="ECO:0000256" key="2">
    <source>
        <dbReference type="ARBA" id="ARBA00022801"/>
    </source>
</evidence>
<dbReference type="RefSeq" id="WP_091365115.1">
    <property type="nucleotide sequence ID" value="NZ_FMXA01000019.1"/>
</dbReference>
<evidence type="ECO:0000256" key="1">
    <source>
        <dbReference type="ARBA" id="ARBA00010702"/>
    </source>
</evidence>
<sequence length="280" mass="30359">MLRHVNRLQSAVYGIAIGDALGLPVQFMPRDSYPEVTEMIKSEKLPWPAGTWSDDTSLTLATVDSLLTCEGVDIPDMRARFMDWMDNGAYTQDGEAFDQGFTTVHALTHGCGCTNEQSNGNGSLMRILPLAFVQNLSDEQIAQVSGITHAHPLSVEACQVYIHAAQLILDGFSLSEAIETACLASETFAGLVDIGQCSRSEIRSTGYVKDSLEAAVWCLLTTNNFRDALVKAVNLGEDTDTIGAITGGLAGIAYGMESIPEPWMNALRKKDIIEYCLTAR</sequence>
<protein>
    <submittedName>
        <fullName evidence="4">ADP-ribosylglycohydrolase</fullName>
    </submittedName>
</protein>
<dbReference type="STRING" id="209880.SAMN02910343_01337"/>
<dbReference type="Pfam" id="PF03747">
    <property type="entry name" value="ADP_ribosyl_GH"/>
    <property type="match status" value="1"/>
</dbReference>
<comment type="cofactor">
    <cofactor evidence="3">
        <name>Mg(2+)</name>
        <dbReference type="ChEBI" id="CHEBI:18420"/>
    </cofactor>
    <text evidence="3">Binds 2 magnesium ions per subunit.</text>
</comment>
<organism evidence="4 5">
    <name type="scientific">Allisonella histaminiformans</name>
    <dbReference type="NCBI Taxonomy" id="209880"/>
    <lineage>
        <taxon>Bacteria</taxon>
        <taxon>Bacillati</taxon>
        <taxon>Bacillota</taxon>
        <taxon>Negativicutes</taxon>
        <taxon>Veillonellales</taxon>
        <taxon>Veillonellaceae</taxon>
        <taxon>Allisonella</taxon>
    </lineage>
</organism>
<name>A0A1G5WHB4_9FIRM</name>
<dbReference type="PANTHER" id="PTHR16222">
    <property type="entry name" value="ADP-RIBOSYLGLYCOHYDROLASE"/>
    <property type="match status" value="1"/>
</dbReference>
<feature type="binding site" evidence="3">
    <location>
        <position position="241"/>
    </location>
    <ligand>
        <name>Mg(2+)</name>
        <dbReference type="ChEBI" id="CHEBI:18420"/>
        <label>1</label>
    </ligand>
</feature>